<organism evidence="2 3">
    <name type="scientific">Mesorhizobium humile</name>
    <dbReference type="NCBI Taxonomy" id="3072313"/>
    <lineage>
        <taxon>Bacteria</taxon>
        <taxon>Pseudomonadati</taxon>
        <taxon>Pseudomonadota</taxon>
        <taxon>Alphaproteobacteria</taxon>
        <taxon>Hyphomicrobiales</taxon>
        <taxon>Phyllobacteriaceae</taxon>
        <taxon>Mesorhizobium</taxon>
    </lineage>
</organism>
<feature type="region of interest" description="Disordered" evidence="1">
    <location>
        <begin position="56"/>
        <end position="106"/>
    </location>
</feature>
<comment type="caution">
    <text evidence="2">The sequence shown here is derived from an EMBL/GenBank/DDBJ whole genome shotgun (WGS) entry which is preliminary data.</text>
</comment>
<feature type="compositionally biased region" description="Basic and acidic residues" evidence="1">
    <location>
        <begin position="56"/>
        <end position="65"/>
    </location>
</feature>
<dbReference type="RefSeq" id="WP_320293784.1">
    <property type="nucleotide sequence ID" value="NZ_JAVIIU010000001.1"/>
</dbReference>
<evidence type="ECO:0000256" key="1">
    <source>
        <dbReference type="SAM" id="MobiDB-lite"/>
    </source>
</evidence>
<feature type="compositionally biased region" description="Basic and acidic residues" evidence="1">
    <location>
        <begin position="73"/>
        <end position="106"/>
    </location>
</feature>
<gene>
    <name evidence="2" type="ORF">RFM52_12560</name>
</gene>
<sequence>MAGHANFGRWQTRQRGGFDAVVAIAAVDAELADMMLVAEWHRLRQWLTYSRYKVRTGKDCPDRGGHQQNRTTSPDDKARNPVGVFREDLRHPLADSAKGKLKVDDT</sequence>
<accession>A0ABU4YGF1</accession>
<evidence type="ECO:0000313" key="2">
    <source>
        <dbReference type="EMBL" id="MDX8486031.1"/>
    </source>
</evidence>
<reference evidence="2 3" key="1">
    <citation type="submission" date="2023-08" db="EMBL/GenBank/DDBJ databases">
        <title>Implementing the SeqCode for naming new Mesorhizobium species isolated from Vachellia karroo root nodules.</title>
        <authorList>
            <person name="Van Lill M."/>
        </authorList>
    </citation>
    <scope>NUCLEOTIDE SEQUENCE [LARGE SCALE GENOMIC DNA]</scope>
    <source>
        <strain evidence="2 3">VK2B</strain>
    </source>
</reference>
<protein>
    <submittedName>
        <fullName evidence="2">Uncharacterized protein</fullName>
    </submittedName>
</protein>
<dbReference type="Proteomes" id="UP001280156">
    <property type="component" value="Unassembled WGS sequence"/>
</dbReference>
<keyword evidence="3" id="KW-1185">Reference proteome</keyword>
<dbReference type="EMBL" id="JAVIIV010000006">
    <property type="protein sequence ID" value="MDX8486031.1"/>
    <property type="molecule type" value="Genomic_DNA"/>
</dbReference>
<evidence type="ECO:0000313" key="3">
    <source>
        <dbReference type="Proteomes" id="UP001280156"/>
    </source>
</evidence>
<proteinExistence type="predicted"/>
<name>A0ABU4YGF1_9HYPH</name>